<dbReference type="GO" id="GO:0016491">
    <property type="term" value="F:oxidoreductase activity"/>
    <property type="evidence" value="ECO:0007669"/>
    <property type="project" value="UniProtKB-KW"/>
</dbReference>
<dbReference type="InterPro" id="IPR000683">
    <property type="entry name" value="Gfo/Idh/MocA-like_OxRdtase_N"/>
</dbReference>
<feature type="domain" description="Gfo/Idh/MocA-like oxidoreductase N-terminal" evidence="2">
    <location>
        <begin position="5"/>
        <end position="120"/>
    </location>
</feature>
<keyword evidence="1" id="KW-0560">Oxidoreductase</keyword>
<dbReference type="Pfam" id="PF01408">
    <property type="entry name" value="GFO_IDH_MocA"/>
    <property type="match status" value="1"/>
</dbReference>
<dbReference type="SUPFAM" id="SSF51735">
    <property type="entry name" value="NAD(P)-binding Rossmann-fold domains"/>
    <property type="match status" value="1"/>
</dbReference>
<dbReference type="EMBL" id="UINC01060631">
    <property type="protein sequence ID" value="SVB85335.1"/>
    <property type="molecule type" value="Genomic_DNA"/>
</dbReference>
<sequence>MYERIKVGIIGAGANTTLKHIPLLQKIPGVEVVSVANRSVKSSSAVASQFEIKNYYDNWLKVIEDSSLDAIVIGTWPYLHKTLTIEALQSGKHVLCEARMCMNSLEAEEMLSCSKKHPKLIAQIV</sequence>
<protein>
    <recommendedName>
        <fullName evidence="2">Gfo/Idh/MocA-like oxidoreductase N-terminal domain-containing protein</fullName>
    </recommendedName>
</protein>
<dbReference type="AlphaFoldDB" id="A0A382HE19"/>
<dbReference type="InterPro" id="IPR050463">
    <property type="entry name" value="Gfo/Idh/MocA_oxidrdct_glycsds"/>
</dbReference>
<proteinExistence type="predicted"/>
<dbReference type="InterPro" id="IPR036291">
    <property type="entry name" value="NAD(P)-bd_dom_sf"/>
</dbReference>
<feature type="non-terminal residue" evidence="3">
    <location>
        <position position="125"/>
    </location>
</feature>
<dbReference type="Gene3D" id="3.40.50.720">
    <property type="entry name" value="NAD(P)-binding Rossmann-like Domain"/>
    <property type="match status" value="1"/>
</dbReference>
<gene>
    <name evidence="3" type="ORF">METZ01_LOCUS238189</name>
</gene>
<dbReference type="GO" id="GO:0000166">
    <property type="term" value="F:nucleotide binding"/>
    <property type="evidence" value="ECO:0007669"/>
    <property type="project" value="InterPro"/>
</dbReference>
<evidence type="ECO:0000256" key="1">
    <source>
        <dbReference type="ARBA" id="ARBA00023002"/>
    </source>
</evidence>
<name>A0A382HE19_9ZZZZ</name>
<dbReference type="PANTHER" id="PTHR43818:SF11">
    <property type="entry name" value="BCDNA.GH03377"/>
    <property type="match status" value="1"/>
</dbReference>
<evidence type="ECO:0000259" key="2">
    <source>
        <dbReference type="Pfam" id="PF01408"/>
    </source>
</evidence>
<reference evidence="3" key="1">
    <citation type="submission" date="2018-05" db="EMBL/GenBank/DDBJ databases">
        <authorList>
            <person name="Lanie J.A."/>
            <person name="Ng W.-L."/>
            <person name="Kazmierczak K.M."/>
            <person name="Andrzejewski T.M."/>
            <person name="Davidsen T.M."/>
            <person name="Wayne K.J."/>
            <person name="Tettelin H."/>
            <person name="Glass J.I."/>
            <person name="Rusch D."/>
            <person name="Podicherti R."/>
            <person name="Tsui H.-C.T."/>
            <person name="Winkler M.E."/>
        </authorList>
    </citation>
    <scope>NUCLEOTIDE SEQUENCE</scope>
</reference>
<accession>A0A382HE19</accession>
<evidence type="ECO:0000313" key="3">
    <source>
        <dbReference type="EMBL" id="SVB85335.1"/>
    </source>
</evidence>
<organism evidence="3">
    <name type="scientific">marine metagenome</name>
    <dbReference type="NCBI Taxonomy" id="408172"/>
    <lineage>
        <taxon>unclassified sequences</taxon>
        <taxon>metagenomes</taxon>
        <taxon>ecological metagenomes</taxon>
    </lineage>
</organism>
<dbReference type="PANTHER" id="PTHR43818">
    <property type="entry name" value="BCDNA.GH03377"/>
    <property type="match status" value="1"/>
</dbReference>